<feature type="transmembrane region" description="Helical" evidence="1">
    <location>
        <begin position="29"/>
        <end position="48"/>
    </location>
</feature>
<evidence type="ECO:0008006" key="3">
    <source>
        <dbReference type="Google" id="ProtNLM"/>
    </source>
</evidence>
<dbReference type="eggNOG" id="ENOG502S764">
    <property type="taxonomic scope" value="Eukaryota"/>
</dbReference>
<keyword evidence="1" id="KW-1133">Transmembrane helix</keyword>
<dbReference type="PANTHER" id="PTHR38646">
    <property type="entry name" value="YALI0F00814P"/>
    <property type="match status" value="1"/>
</dbReference>
<keyword evidence="1" id="KW-0472">Membrane</keyword>
<dbReference type="EMBL" id="KI301065">
    <property type="protein sequence ID" value="ERZ95660.1"/>
    <property type="molecule type" value="Genomic_DNA"/>
</dbReference>
<accession>U9SWZ0</accession>
<keyword evidence="1" id="KW-0812">Transmembrane</keyword>
<evidence type="ECO:0000256" key="1">
    <source>
        <dbReference type="SAM" id="Phobius"/>
    </source>
</evidence>
<dbReference type="HOGENOM" id="CLU_107661_0_0_1"/>
<feature type="transmembrane region" description="Helical" evidence="1">
    <location>
        <begin position="54"/>
        <end position="72"/>
    </location>
</feature>
<organism evidence="2">
    <name type="scientific">Rhizophagus irregularis (strain DAOM 181602 / DAOM 197198 / MUCL 43194)</name>
    <name type="common">Arbuscular mycorrhizal fungus</name>
    <name type="synonym">Glomus intraradices</name>
    <dbReference type="NCBI Taxonomy" id="747089"/>
    <lineage>
        <taxon>Eukaryota</taxon>
        <taxon>Fungi</taxon>
        <taxon>Fungi incertae sedis</taxon>
        <taxon>Mucoromycota</taxon>
        <taxon>Glomeromycotina</taxon>
        <taxon>Glomeromycetes</taxon>
        <taxon>Glomerales</taxon>
        <taxon>Glomeraceae</taxon>
        <taxon>Rhizophagus</taxon>
    </lineage>
</organism>
<proteinExistence type="predicted"/>
<protein>
    <recommendedName>
        <fullName evidence="3">DUF202 domain-containing protein</fullName>
    </recommendedName>
</protein>
<feature type="transmembrane region" description="Helical" evidence="1">
    <location>
        <begin position="93"/>
        <end position="111"/>
    </location>
</feature>
<dbReference type="PANTHER" id="PTHR38646:SF1">
    <property type="entry name" value="DUF202 DOMAIN-CONTAINING PROTEIN"/>
    <property type="match status" value="1"/>
</dbReference>
<reference evidence="2" key="1">
    <citation type="submission" date="2013-07" db="EMBL/GenBank/DDBJ databases">
        <title>The genome of an arbuscular mycorrhizal fungus provides insights into the evolution of the oldest plant symbiosis.</title>
        <authorList>
            <consortium name="DOE Joint Genome Institute"/>
            <person name="Tisserant E."/>
            <person name="Malbreil M."/>
            <person name="Kuo A."/>
            <person name="Kohler A."/>
            <person name="Symeonidi A."/>
            <person name="Balestrini R."/>
            <person name="Charron P."/>
            <person name="Duensing N."/>
            <person name="Frei-dit-Frey N."/>
            <person name="Gianinazzi-Pearson V."/>
            <person name="Gilbert B."/>
            <person name="Handa Y."/>
            <person name="Hijri M."/>
            <person name="Kaul R."/>
            <person name="Kawaguchi M."/>
            <person name="Krajinski F."/>
            <person name="Lammers P."/>
            <person name="Lapierre D."/>
            <person name="Masclaux F.G."/>
            <person name="Murat C."/>
            <person name="Morin E."/>
            <person name="Ndikumana S."/>
            <person name="Pagni M."/>
            <person name="Petitpierre D."/>
            <person name="Requena N."/>
            <person name="Rosikiewicz P."/>
            <person name="Riley R."/>
            <person name="Saito K."/>
            <person name="San Clemente H."/>
            <person name="Shapiro H."/>
            <person name="van Tuinen D."/>
            <person name="Becard G."/>
            <person name="Bonfante P."/>
            <person name="Paszkowski U."/>
            <person name="Shachar-Hill Y."/>
            <person name="Young J.P."/>
            <person name="Sanders I.R."/>
            <person name="Henrissat B."/>
            <person name="Rensing S.A."/>
            <person name="Grigoriev I.V."/>
            <person name="Corradi N."/>
            <person name="Roux C."/>
            <person name="Martin F."/>
        </authorList>
    </citation>
    <scope>NUCLEOTIDE SEQUENCE</scope>
    <source>
        <strain evidence="2">DAOM 197198</strain>
    </source>
</reference>
<dbReference type="VEuPathDB" id="FungiDB:RhiirFUN_009316"/>
<evidence type="ECO:0000313" key="2">
    <source>
        <dbReference type="EMBL" id="ERZ95660.1"/>
    </source>
</evidence>
<sequence length="121" mass="13666">MVSYRLDSSQLTNAEIVELRARQRTFEGAYGRTCLSSFGFALIILRIFDEDFYTIGFVYIAFGVALLIISALRIRNNIENFDIFEKNKPFVTSGGYVALTSGIALLTYLALLREVSLYLSQ</sequence>
<name>U9SWZ0_RHIID</name>
<gene>
    <name evidence="2" type="ORF">GLOINDRAFT_89940</name>
</gene>
<dbReference type="AlphaFoldDB" id="U9SWZ0"/>